<sequence>MPTNPPPVLCVGETMAVVTPTEPLPLAEASVFALTHGGAESNVAAHLSELGAPSAWLSRLGTDPLGDRVLAAVAAHGVDTRWVARDPEAPTGLYLKDPRPGGTRVHYYRRGSAASRMSPEDIAGWPLEGARWLHLSGITPALSPGCAALVPALIARARELGVPVSFDVNHRPGLWTAEAAAPVLLELARSADVVLVGRDEAEGLWGTATAEDAAALLAGPSHVVVKDADREAVEFAPDGVHRLPARPVDVVEPVGAGDAFAAGWLAARLRGDGPQARLALGHSLAAWTLGATGDHRPGHGREVRGEDRAGAATS</sequence>
<keyword evidence="3 6" id="KW-0418">Kinase</keyword>
<evidence type="ECO:0000256" key="3">
    <source>
        <dbReference type="ARBA" id="ARBA00022777"/>
    </source>
</evidence>
<accession>A0A9W6SR96</accession>
<evidence type="ECO:0000313" key="6">
    <source>
        <dbReference type="EMBL" id="GLZ79286.1"/>
    </source>
</evidence>
<gene>
    <name evidence="6" type="ORF">Afil01_40930</name>
</gene>
<name>A0A9W6SR96_9ACTN</name>
<comment type="caution">
    <text evidence="6">The sequence shown here is derived from an EMBL/GenBank/DDBJ whole genome shotgun (WGS) entry which is preliminary data.</text>
</comment>
<evidence type="ECO:0000256" key="4">
    <source>
        <dbReference type="SAM" id="MobiDB-lite"/>
    </source>
</evidence>
<dbReference type="GO" id="GO:0016301">
    <property type="term" value="F:kinase activity"/>
    <property type="evidence" value="ECO:0007669"/>
    <property type="project" value="UniProtKB-KW"/>
</dbReference>
<dbReference type="PANTHER" id="PTHR43320:SF2">
    <property type="entry name" value="2-DEHYDRO-3-DEOXYGLUCONOKINASE_2-DEHYDRO-3-DEOXYGALACTONOKINASE"/>
    <property type="match status" value="1"/>
</dbReference>
<keyword evidence="2" id="KW-0808">Transferase</keyword>
<dbReference type="SUPFAM" id="SSF53613">
    <property type="entry name" value="Ribokinase-like"/>
    <property type="match status" value="1"/>
</dbReference>
<comment type="similarity">
    <text evidence="1">Belongs to the carbohydrate kinase PfkB family.</text>
</comment>
<dbReference type="AlphaFoldDB" id="A0A9W6SR96"/>
<dbReference type="InterPro" id="IPR029056">
    <property type="entry name" value="Ribokinase-like"/>
</dbReference>
<dbReference type="Proteomes" id="UP001165079">
    <property type="component" value="Unassembled WGS sequence"/>
</dbReference>
<dbReference type="InterPro" id="IPR052700">
    <property type="entry name" value="Carb_kinase_PfkB-like"/>
</dbReference>
<feature type="region of interest" description="Disordered" evidence="4">
    <location>
        <begin position="291"/>
        <end position="314"/>
    </location>
</feature>
<dbReference type="CDD" id="cd01166">
    <property type="entry name" value="KdgK"/>
    <property type="match status" value="1"/>
</dbReference>
<feature type="domain" description="Carbohydrate kinase PfkB" evidence="5">
    <location>
        <begin position="8"/>
        <end position="294"/>
    </location>
</feature>
<dbReference type="RefSeq" id="WP_285664407.1">
    <property type="nucleotide sequence ID" value="NZ_BSTX01000002.1"/>
</dbReference>
<protein>
    <submittedName>
        <fullName evidence="6">Carbohydrate kinase</fullName>
    </submittedName>
</protein>
<dbReference type="EMBL" id="BSTX01000002">
    <property type="protein sequence ID" value="GLZ79286.1"/>
    <property type="molecule type" value="Genomic_DNA"/>
</dbReference>
<dbReference type="Gene3D" id="3.40.1190.20">
    <property type="match status" value="1"/>
</dbReference>
<reference evidence="6" key="1">
    <citation type="submission" date="2023-03" db="EMBL/GenBank/DDBJ databases">
        <title>Actinorhabdospora filicis NBRC 111898.</title>
        <authorList>
            <person name="Ichikawa N."/>
            <person name="Sato H."/>
            <person name="Tonouchi N."/>
        </authorList>
    </citation>
    <scope>NUCLEOTIDE SEQUENCE</scope>
    <source>
        <strain evidence="6">NBRC 111898</strain>
    </source>
</reference>
<evidence type="ECO:0000313" key="7">
    <source>
        <dbReference type="Proteomes" id="UP001165079"/>
    </source>
</evidence>
<keyword evidence="7" id="KW-1185">Reference proteome</keyword>
<evidence type="ECO:0000259" key="5">
    <source>
        <dbReference type="Pfam" id="PF00294"/>
    </source>
</evidence>
<evidence type="ECO:0000256" key="2">
    <source>
        <dbReference type="ARBA" id="ARBA00022679"/>
    </source>
</evidence>
<dbReference type="Pfam" id="PF00294">
    <property type="entry name" value="PfkB"/>
    <property type="match status" value="1"/>
</dbReference>
<feature type="compositionally biased region" description="Basic and acidic residues" evidence="4">
    <location>
        <begin position="293"/>
        <end position="314"/>
    </location>
</feature>
<dbReference type="InterPro" id="IPR011611">
    <property type="entry name" value="PfkB_dom"/>
</dbReference>
<organism evidence="6 7">
    <name type="scientific">Actinorhabdospora filicis</name>
    <dbReference type="NCBI Taxonomy" id="1785913"/>
    <lineage>
        <taxon>Bacteria</taxon>
        <taxon>Bacillati</taxon>
        <taxon>Actinomycetota</taxon>
        <taxon>Actinomycetes</taxon>
        <taxon>Micromonosporales</taxon>
        <taxon>Micromonosporaceae</taxon>
        <taxon>Actinorhabdospora</taxon>
    </lineage>
</organism>
<proteinExistence type="inferred from homology"/>
<dbReference type="PANTHER" id="PTHR43320">
    <property type="entry name" value="SUGAR KINASE"/>
    <property type="match status" value="1"/>
</dbReference>
<evidence type="ECO:0000256" key="1">
    <source>
        <dbReference type="ARBA" id="ARBA00010688"/>
    </source>
</evidence>